<protein>
    <submittedName>
        <fullName evidence="1">Uncharacterized protein</fullName>
    </submittedName>
</protein>
<reference evidence="1" key="1">
    <citation type="journal article" date="2013" name="Nature">
        <title>Draft genome of the wheat A-genome progenitor Triticum urartu.</title>
        <authorList>
            <person name="Ling H.Q."/>
            <person name="Zhao S."/>
            <person name="Liu D."/>
            <person name="Wang J."/>
            <person name="Sun H."/>
            <person name="Zhang C."/>
            <person name="Fan H."/>
            <person name="Li D."/>
            <person name="Dong L."/>
            <person name="Tao Y."/>
            <person name="Gao C."/>
            <person name="Wu H."/>
            <person name="Li Y."/>
            <person name="Cui Y."/>
            <person name="Guo X."/>
            <person name="Zheng S."/>
            <person name="Wang B."/>
            <person name="Yu K."/>
            <person name="Liang Q."/>
            <person name="Yang W."/>
            <person name="Lou X."/>
            <person name="Chen J."/>
            <person name="Feng M."/>
            <person name="Jian J."/>
            <person name="Zhang X."/>
            <person name="Luo G."/>
            <person name="Jiang Y."/>
            <person name="Liu J."/>
            <person name="Wang Z."/>
            <person name="Sha Y."/>
            <person name="Zhang B."/>
            <person name="Wu H."/>
            <person name="Tang D."/>
            <person name="Shen Q."/>
            <person name="Xue P."/>
            <person name="Zou S."/>
            <person name="Wang X."/>
            <person name="Liu X."/>
            <person name="Wang F."/>
            <person name="Yang Y."/>
            <person name="An X."/>
            <person name="Dong Z."/>
            <person name="Zhang K."/>
            <person name="Zhang X."/>
            <person name="Luo M.C."/>
            <person name="Dvorak J."/>
            <person name="Tong Y."/>
            <person name="Wang J."/>
            <person name="Yang H."/>
            <person name="Li Z."/>
            <person name="Wang D."/>
            <person name="Zhang A."/>
            <person name="Wang J."/>
        </authorList>
    </citation>
    <scope>NUCLEOTIDE SEQUENCE</scope>
</reference>
<proteinExistence type="predicted"/>
<gene>
    <name evidence="1" type="ORF">TRIUR3_29088</name>
</gene>
<organism evidence="1">
    <name type="scientific">Triticum urartu</name>
    <name type="common">Red wild einkorn</name>
    <name type="synonym">Crithodium urartu</name>
    <dbReference type="NCBI Taxonomy" id="4572"/>
    <lineage>
        <taxon>Eukaryota</taxon>
        <taxon>Viridiplantae</taxon>
        <taxon>Streptophyta</taxon>
        <taxon>Embryophyta</taxon>
        <taxon>Tracheophyta</taxon>
        <taxon>Spermatophyta</taxon>
        <taxon>Magnoliopsida</taxon>
        <taxon>Liliopsida</taxon>
        <taxon>Poales</taxon>
        <taxon>Poaceae</taxon>
        <taxon>BOP clade</taxon>
        <taxon>Pooideae</taxon>
        <taxon>Triticodae</taxon>
        <taxon>Triticeae</taxon>
        <taxon>Triticinae</taxon>
        <taxon>Triticum</taxon>
    </lineage>
</organism>
<name>M8A7D3_TRIUA</name>
<dbReference type="EMBL" id="KD158883">
    <property type="protein sequence ID" value="EMS56354.1"/>
    <property type="molecule type" value="Genomic_DNA"/>
</dbReference>
<accession>M8A7D3</accession>
<dbReference type="AlphaFoldDB" id="M8A7D3"/>
<evidence type="ECO:0000313" key="1">
    <source>
        <dbReference type="EMBL" id="EMS56354.1"/>
    </source>
</evidence>
<sequence length="50" mass="5177">MAVLRALTRALEDLAHALVAVVRALADLASRMTHASARALPNAISRAIGA</sequence>